<keyword evidence="1" id="KW-0732">Signal</keyword>
<dbReference type="AlphaFoldDB" id="A0A0L8GTC5"/>
<reference evidence="2" key="1">
    <citation type="submission" date="2015-07" db="EMBL/GenBank/DDBJ databases">
        <title>MeaNS - Measles Nucleotide Surveillance Program.</title>
        <authorList>
            <person name="Tran T."/>
            <person name="Druce J."/>
        </authorList>
    </citation>
    <scope>NUCLEOTIDE SEQUENCE</scope>
    <source>
        <strain evidence="2">UCB-OBI-ISO-001</strain>
        <tissue evidence="2">Gonad</tissue>
    </source>
</reference>
<sequence length="137" mass="15390">MEKMIIAAISLVFILQGAIILDAKCVPLYKELTVGASIRSSCPNGSSEELCPSKTVINNNTEHRLPMILLERRCCTKFCFSGKPHVCKEQYMGIIVMERLTVNDPYVKKNINISVGCVCMRKRETIDLPEPTMIEKP</sequence>
<dbReference type="SUPFAM" id="SSF57501">
    <property type="entry name" value="Cystine-knot cytokines"/>
    <property type="match status" value="1"/>
</dbReference>
<dbReference type="InterPro" id="IPR029034">
    <property type="entry name" value="Cystine-knot_cytokine"/>
</dbReference>
<evidence type="ECO:0000313" key="2">
    <source>
        <dbReference type="EMBL" id="KOF80084.1"/>
    </source>
</evidence>
<dbReference type="EMBL" id="KQ420496">
    <property type="protein sequence ID" value="KOF80084.1"/>
    <property type="molecule type" value="Genomic_DNA"/>
</dbReference>
<protein>
    <submittedName>
        <fullName evidence="2">Uncharacterized protein</fullName>
    </submittedName>
</protein>
<evidence type="ECO:0000256" key="1">
    <source>
        <dbReference type="SAM" id="SignalP"/>
    </source>
</evidence>
<organism evidence="2">
    <name type="scientific">Octopus bimaculoides</name>
    <name type="common">California two-spotted octopus</name>
    <dbReference type="NCBI Taxonomy" id="37653"/>
    <lineage>
        <taxon>Eukaryota</taxon>
        <taxon>Metazoa</taxon>
        <taxon>Spiralia</taxon>
        <taxon>Lophotrochozoa</taxon>
        <taxon>Mollusca</taxon>
        <taxon>Cephalopoda</taxon>
        <taxon>Coleoidea</taxon>
        <taxon>Octopodiformes</taxon>
        <taxon>Octopoda</taxon>
        <taxon>Incirrata</taxon>
        <taxon>Octopodidae</taxon>
        <taxon>Octopus</taxon>
    </lineage>
</organism>
<accession>A0A0L8GTC5</accession>
<feature type="chain" id="PRO_5005583226" evidence="1">
    <location>
        <begin position="26"/>
        <end position="137"/>
    </location>
</feature>
<gene>
    <name evidence="2" type="ORF">OCBIM_22028466mg</name>
</gene>
<feature type="signal peptide" evidence="1">
    <location>
        <begin position="1"/>
        <end position="25"/>
    </location>
</feature>
<name>A0A0L8GTC5_OCTBM</name>
<proteinExistence type="predicted"/>
<dbReference type="OrthoDB" id="10293609at2759"/>
<dbReference type="Gene3D" id="2.10.90.10">
    <property type="entry name" value="Cystine-knot cytokines"/>
    <property type="match status" value="1"/>
</dbReference>